<keyword evidence="4" id="KW-1185">Reference proteome</keyword>
<protein>
    <recommendedName>
        <fullName evidence="2">Polymerase nucleotidyl transferase domain-containing protein</fullName>
    </recommendedName>
</protein>
<name>A0A7W8H9Q3_9FIRM</name>
<dbReference type="InterPro" id="IPR043519">
    <property type="entry name" value="NT_sf"/>
</dbReference>
<dbReference type="GO" id="GO:0016779">
    <property type="term" value="F:nucleotidyltransferase activity"/>
    <property type="evidence" value="ECO:0007669"/>
    <property type="project" value="InterPro"/>
</dbReference>
<dbReference type="InterPro" id="IPR002934">
    <property type="entry name" value="Polymerase_NTP_transf_dom"/>
</dbReference>
<dbReference type="Pfam" id="PF01909">
    <property type="entry name" value="NTP_transf_2"/>
    <property type="match status" value="1"/>
</dbReference>
<dbReference type="AlphaFoldDB" id="A0A7W8H9Q3"/>
<evidence type="ECO:0000313" key="3">
    <source>
        <dbReference type="EMBL" id="MBB5264392.1"/>
    </source>
</evidence>
<sequence>MELAQCQWKAHDGQQPDETLEKTTGIRPDVLGEIRELAQKYRVKKVLLFGSRARGDYRKTSDIVNLDQDMQPELKSSIQREGKVIYQKSIFIKCSVT</sequence>
<feature type="domain" description="Polymerase nucleotidyl transferase" evidence="2">
    <location>
        <begin position="35"/>
        <end position="63"/>
    </location>
</feature>
<comment type="caution">
    <text evidence="3">The sequence shown here is derived from an EMBL/GenBank/DDBJ whole genome shotgun (WGS) entry which is preliminary data.</text>
</comment>
<dbReference type="CDD" id="cd05403">
    <property type="entry name" value="NT_KNTase_like"/>
    <property type="match status" value="1"/>
</dbReference>
<evidence type="ECO:0000256" key="1">
    <source>
        <dbReference type="SAM" id="MobiDB-lite"/>
    </source>
</evidence>
<evidence type="ECO:0000259" key="2">
    <source>
        <dbReference type="Pfam" id="PF01909"/>
    </source>
</evidence>
<reference evidence="3 4" key="1">
    <citation type="submission" date="2020-08" db="EMBL/GenBank/DDBJ databases">
        <title>Genomic Encyclopedia of Type Strains, Phase IV (KMG-IV): sequencing the most valuable type-strain genomes for metagenomic binning, comparative biology and taxonomic classification.</title>
        <authorList>
            <person name="Goeker M."/>
        </authorList>
    </citation>
    <scope>NUCLEOTIDE SEQUENCE [LARGE SCALE GENOMIC DNA]</scope>
    <source>
        <strain evidence="3 4">DSM 106146</strain>
    </source>
</reference>
<evidence type="ECO:0000313" key="4">
    <source>
        <dbReference type="Proteomes" id="UP000543642"/>
    </source>
</evidence>
<dbReference type="SUPFAM" id="SSF81301">
    <property type="entry name" value="Nucleotidyltransferase"/>
    <property type="match status" value="1"/>
</dbReference>
<dbReference type="Proteomes" id="UP000543642">
    <property type="component" value="Unassembled WGS sequence"/>
</dbReference>
<gene>
    <name evidence="3" type="ORF">HNP82_001519</name>
</gene>
<dbReference type="Gene3D" id="3.30.460.10">
    <property type="entry name" value="Beta Polymerase, domain 2"/>
    <property type="match status" value="1"/>
</dbReference>
<feature type="region of interest" description="Disordered" evidence="1">
    <location>
        <begin position="1"/>
        <end position="20"/>
    </location>
</feature>
<organism evidence="3 4">
    <name type="scientific">Catenibacillus scindens</name>
    <dbReference type="NCBI Taxonomy" id="673271"/>
    <lineage>
        <taxon>Bacteria</taxon>
        <taxon>Bacillati</taxon>
        <taxon>Bacillota</taxon>
        <taxon>Clostridia</taxon>
        <taxon>Lachnospirales</taxon>
        <taxon>Lachnospiraceae</taxon>
        <taxon>Catenibacillus</taxon>
    </lineage>
</organism>
<accession>A0A7W8H9Q3</accession>
<dbReference type="EMBL" id="JACHFW010000005">
    <property type="protein sequence ID" value="MBB5264392.1"/>
    <property type="molecule type" value="Genomic_DNA"/>
</dbReference>
<proteinExistence type="predicted"/>